<dbReference type="SUPFAM" id="SSF53784">
    <property type="entry name" value="Phosphofructokinase"/>
    <property type="match status" value="1"/>
</dbReference>
<dbReference type="InterPro" id="IPR035966">
    <property type="entry name" value="PKF_sf"/>
</dbReference>
<dbReference type="EMBL" id="BKCJ010010222">
    <property type="protein sequence ID" value="GEU90603.1"/>
    <property type="molecule type" value="Genomic_DNA"/>
</dbReference>
<reference evidence="2" key="1">
    <citation type="journal article" date="2019" name="Sci. Rep.">
        <title>Draft genome of Tanacetum cinerariifolium, the natural source of mosquito coil.</title>
        <authorList>
            <person name="Yamashiro T."/>
            <person name="Shiraishi A."/>
            <person name="Satake H."/>
            <person name="Nakayama K."/>
        </authorList>
    </citation>
    <scope>NUCLEOTIDE SEQUENCE</scope>
</reference>
<organism evidence="2">
    <name type="scientific">Tanacetum cinerariifolium</name>
    <name type="common">Dalmatian daisy</name>
    <name type="synonym">Chrysanthemum cinerariifolium</name>
    <dbReference type="NCBI Taxonomy" id="118510"/>
    <lineage>
        <taxon>Eukaryota</taxon>
        <taxon>Viridiplantae</taxon>
        <taxon>Streptophyta</taxon>
        <taxon>Embryophyta</taxon>
        <taxon>Tracheophyta</taxon>
        <taxon>Spermatophyta</taxon>
        <taxon>Magnoliopsida</taxon>
        <taxon>eudicotyledons</taxon>
        <taxon>Gunneridae</taxon>
        <taxon>Pentapetalae</taxon>
        <taxon>asterids</taxon>
        <taxon>campanulids</taxon>
        <taxon>Asterales</taxon>
        <taxon>Asteraceae</taxon>
        <taxon>Asteroideae</taxon>
        <taxon>Anthemideae</taxon>
        <taxon>Anthemidinae</taxon>
        <taxon>Tanacetum</taxon>
    </lineage>
</organism>
<dbReference type="GO" id="GO:0003872">
    <property type="term" value="F:6-phosphofructokinase activity"/>
    <property type="evidence" value="ECO:0007669"/>
    <property type="project" value="InterPro"/>
</dbReference>
<proteinExistence type="predicted"/>
<protein>
    <submittedName>
        <fullName evidence="2">Copia protein</fullName>
    </submittedName>
</protein>
<evidence type="ECO:0000313" key="2">
    <source>
        <dbReference type="EMBL" id="GEU90603.1"/>
    </source>
</evidence>
<dbReference type="Gene3D" id="3.40.50.460">
    <property type="entry name" value="Phosphofructokinase domain"/>
    <property type="match status" value="1"/>
</dbReference>
<name>A0A6L2NWN3_TANCI</name>
<feature type="region of interest" description="Disordered" evidence="1">
    <location>
        <begin position="204"/>
        <end position="254"/>
    </location>
</feature>
<dbReference type="PANTHER" id="PTHR11439">
    <property type="entry name" value="GAG-POL-RELATED RETROTRANSPOSON"/>
    <property type="match status" value="1"/>
</dbReference>
<dbReference type="AlphaFoldDB" id="A0A6L2NWN3"/>
<evidence type="ECO:0000256" key="1">
    <source>
        <dbReference type="SAM" id="MobiDB-lite"/>
    </source>
</evidence>
<accession>A0A6L2NWN3</accession>
<dbReference type="CDD" id="cd09272">
    <property type="entry name" value="RNase_HI_RT_Ty1"/>
    <property type="match status" value="1"/>
</dbReference>
<dbReference type="Gene3D" id="3.40.50.450">
    <property type="match status" value="1"/>
</dbReference>
<comment type="caution">
    <text evidence="2">The sequence shown here is derived from an EMBL/GenBank/DDBJ whole genome shotgun (WGS) entry which is preliminary data.</text>
</comment>
<feature type="compositionally biased region" description="Basic and acidic residues" evidence="1">
    <location>
        <begin position="204"/>
        <end position="219"/>
    </location>
</feature>
<sequence>MHLGLWYPKGSGIKTIVYADSDHARDYVDQKSTSGICTFIGCYLTYWFLKKQTALAISTTEAEYVSVGKACQQELWMKQALVDYGIRLDDILIMCDNKWAIDLSKNPVQHSRTKHIKIRHYSLRDNVQKGDISIEEVSSEDNIADILTKPLKRITAVPISRWNSLSTIRMQMLNTIIEDLLARCLKVKEIIDASIARIDSIRNDKAEEETSAKEAKESSYEGAGNIIGKENGSKNEKNKQPKVGPTRVEPKPRRHNRMVKAAEFWKKFVVSTSRTRKGVTSNTDAAQLAETFVEAKCAQSSFKANVGFDTICKVNVCTYALSVEKYYYFIRLMGRKASHVAAECTLQSHPNMVQGELKGKRKRCLQLEKKSDKDEKCSMLEVRV</sequence>
<gene>
    <name evidence="2" type="ORF">Tci_062581</name>
</gene>
<dbReference type="PANTHER" id="PTHR11439:SF442">
    <property type="entry name" value="CYSTEINE-RICH RLK (RECEPTOR-LIKE PROTEIN KINASE) 8"/>
    <property type="match status" value="1"/>
</dbReference>